<dbReference type="InterPro" id="IPR039420">
    <property type="entry name" value="WalR-like"/>
</dbReference>
<dbReference type="GO" id="GO:0032993">
    <property type="term" value="C:protein-DNA complex"/>
    <property type="evidence" value="ECO:0007669"/>
    <property type="project" value="TreeGrafter"/>
</dbReference>
<evidence type="ECO:0000256" key="8">
    <source>
        <dbReference type="PROSITE-ProRule" id="PRU01091"/>
    </source>
</evidence>
<dbReference type="SMART" id="SM00448">
    <property type="entry name" value="REC"/>
    <property type="match status" value="1"/>
</dbReference>
<proteinExistence type="predicted"/>
<keyword evidence="5 8" id="KW-0238">DNA-binding</keyword>
<evidence type="ECO:0000256" key="3">
    <source>
        <dbReference type="ARBA" id="ARBA00023012"/>
    </source>
</evidence>
<dbReference type="InterPro" id="IPR001867">
    <property type="entry name" value="OmpR/PhoB-type_DNA-bd"/>
</dbReference>
<accession>A0A1G8V7U8</accession>
<evidence type="ECO:0000256" key="6">
    <source>
        <dbReference type="ARBA" id="ARBA00023163"/>
    </source>
</evidence>
<evidence type="ECO:0000259" key="9">
    <source>
        <dbReference type="PROSITE" id="PS50110"/>
    </source>
</evidence>
<dbReference type="EMBL" id="FNEV01000008">
    <property type="protein sequence ID" value="SDJ61964.1"/>
    <property type="molecule type" value="Genomic_DNA"/>
</dbReference>
<dbReference type="CDD" id="cd17574">
    <property type="entry name" value="REC_OmpR"/>
    <property type="match status" value="1"/>
</dbReference>
<dbReference type="STRING" id="86666.SAMN04490247_2548"/>
<comment type="subcellular location">
    <subcellularLocation>
        <location evidence="1">Cytoplasm</location>
    </subcellularLocation>
</comment>
<dbReference type="Gene3D" id="6.10.250.690">
    <property type="match status" value="1"/>
</dbReference>
<dbReference type="SMART" id="SM00862">
    <property type="entry name" value="Trans_reg_C"/>
    <property type="match status" value="1"/>
</dbReference>
<keyword evidence="12" id="KW-1185">Reference proteome</keyword>
<dbReference type="GO" id="GO:0000156">
    <property type="term" value="F:phosphorelay response regulator activity"/>
    <property type="evidence" value="ECO:0007669"/>
    <property type="project" value="TreeGrafter"/>
</dbReference>
<evidence type="ECO:0000256" key="5">
    <source>
        <dbReference type="ARBA" id="ARBA00023125"/>
    </source>
</evidence>
<evidence type="ECO:0000256" key="4">
    <source>
        <dbReference type="ARBA" id="ARBA00023015"/>
    </source>
</evidence>
<dbReference type="OrthoDB" id="9790442at2"/>
<feature type="DNA-binding region" description="OmpR/PhoB-type" evidence="8">
    <location>
        <begin position="133"/>
        <end position="232"/>
    </location>
</feature>
<dbReference type="Proteomes" id="UP000199225">
    <property type="component" value="Unassembled WGS sequence"/>
</dbReference>
<feature type="modified residue" description="4-aspartylphosphate" evidence="7">
    <location>
        <position position="54"/>
    </location>
</feature>
<evidence type="ECO:0000256" key="7">
    <source>
        <dbReference type="PROSITE-ProRule" id="PRU00169"/>
    </source>
</evidence>
<keyword evidence="2 7" id="KW-0597">Phosphoprotein</keyword>
<evidence type="ECO:0000259" key="10">
    <source>
        <dbReference type="PROSITE" id="PS51755"/>
    </source>
</evidence>
<evidence type="ECO:0000256" key="2">
    <source>
        <dbReference type="ARBA" id="ARBA00022553"/>
    </source>
</evidence>
<dbReference type="CDD" id="cd00383">
    <property type="entry name" value="trans_reg_C"/>
    <property type="match status" value="1"/>
</dbReference>
<dbReference type="SUPFAM" id="SSF46894">
    <property type="entry name" value="C-terminal effector domain of the bipartite response regulators"/>
    <property type="match status" value="1"/>
</dbReference>
<feature type="domain" description="Response regulatory" evidence="9">
    <location>
        <begin position="5"/>
        <end position="118"/>
    </location>
</feature>
<dbReference type="PROSITE" id="PS50110">
    <property type="entry name" value="RESPONSE_REGULATORY"/>
    <property type="match status" value="1"/>
</dbReference>
<dbReference type="RefSeq" id="WP_093194252.1">
    <property type="nucleotide sequence ID" value="NZ_FNEV01000008.1"/>
</dbReference>
<dbReference type="FunFam" id="3.40.50.2300:FF:000001">
    <property type="entry name" value="DNA-binding response regulator PhoB"/>
    <property type="match status" value="1"/>
</dbReference>
<dbReference type="Gene3D" id="3.40.50.2300">
    <property type="match status" value="1"/>
</dbReference>
<dbReference type="Pfam" id="PF00072">
    <property type="entry name" value="Response_reg"/>
    <property type="match status" value="1"/>
</dbReference>
<dbReference type="PROSITE" id="PS51755">
    <property type="entry name" value="OMPR_PHOB"/>
    <property type="match status" value="1"/>
</dbReference>
<dbReference type="GO" id="GO:0005829">
    <property type="term" value="C:cytosol"/>
    <property type="evidence" value="ECO:0007669"/>
    <property type="project" value="TreeGrafter"/>
</dbReference>
<keyword evidence="6" id="KW-0804">Transcription</keyword>
<name>A0A1G8V7U8_9BACI</name>
<dbReference type="InterPro" id="IPR036388">
    <property type="entry name" value="WH-like_DNA-bd_sf"/>
</dbReference>
<reference evidence="12" key="1">
    <citation type="submission" date="2016-10" db="EMBL/GenBank/DDBJ databases">
        <authorList>
            <person name="Varghese N."/>
            <person name="Submissions S."/>
        </authorList>
    </citation>
    <scope>NUCLEOTIDE SEQUENCE [LARGE SCALE GENOMIC DNA]</scope>
    <source>
        <strain evidence="12">DSM 4771</strain>
    </source>
</reference>
<dbReference type="AlphaFoldDB" id="A0A1G8V7U8"/>
<evidence type="ECO:0000256" key="1">
    <source>
        <dbReference type="ARBA" id="ARBA00004496"/>
    </source>
</evidence>
<evidence type="ECO:0000313" key="11">
    <source>
        <dbReference type="EMBL" id="SDJ61964.1"/>
    </source>
</evidence>
<dbReference type="FunFam" id="1.10.10.10:FF:000018">
    <property type="entry name" value="DNA-binding response regulator ResD"/>
    <property type="match status" value="1"/>
</dbReference>
<dbReference type="GO" id="GO:0000976">
    <property type="term" value="F:transcription cis-regulatory region binding"/>
    <property type="evidence" value="ECO:0007669"/>
    <property type="project" value="TreeGrafter"/>
</dbReference>
<dbReference type="PANTHER" id="PTHR48111">
    <property type="entry name" value="REGULATOR OF RPOS"/>
    <property type="match status" value="1"/>
</dbReference>
<dbReference type="InterPro" id="IPR001789">
    <property type="entry name" value="Sig_transdc_resp-reg_receiver"/>
</dbReference>
<dbReference type="SUPFAM" id="SSF52172">
    <property type="entry name" value="CheY-like"/>
    <property type="match status" value="1"/>
</dbReference>
<organism evidence="11 12">
    <name type="scientific">Salimicrobium halophilum</name>
    <dbReference type="NCBI Taxonomy" id="86666"/>
    <lineage>
        <taxon>Bacteria</taxon>
        <taxon>Bacillati</taxon>
        <taxon>Bacillota</taxon>
        <taxon>Bacilli</taxon>
        <taxon>Bacillales</taxon>
        <taxon>Bacillaceae</taxon>
        <taxon>Salimicrobium</taxon>
    </lineage>
</organism>
<dbReference type="InterPro" id="IPR011006">
    <property type="entry name" value="CheY-like_superfamily"/>
</dbReference>
<dbReference type="PANTHER" id="PTHR48111:SF40">
    <property type="entry name" value="PHOSPHATE REGULON TRANSCRIPTIONAL REGULATORY PROTEIN PHOB"/>
    <property type="match status" value="1"/>
</dbReference>
<protein>
    <submittedName>
        <fullName evidence="11">DNA-binding response regulator, OmpR family, contains REC and winged-helix (WHTH) domain</fullName>
    </submittedName>
</protein>
<gene>
    <name evidence="11" type="ORF">SAMN04490247_2548</name>
</gene>
<dbReference type="Pfam" id="PF00486">
    <property type="entry name" value="Trans_reg_C"/>
    <property type="match status" value="1"/>
</dbReference>
<keyword evidence="4" id="KW-0805">Transcription regulation</keyword>
<dbReference type="Gene3D" id="1.10.10.10">
    <property type="entry name" value="Winged helix-like DNA-binding domain superfamily/Winged helix DNA-binding domain"/>
    <property type="match status" value="1"/>
</dbReference>
<dbReference type="InterPro" id="IPR016032">
    <property type="entry name" value="Sig_transdc_resp-reg_C-effctor"/>
</dbReference>
<dbReference type="GO" id="GO:0006355">
    <property type="term" value="P:regulation of DNA-templated transcription"/>
    <property type="evidence" value="ECO:0007669"/>
    <property type="project" value="InterPro"/>
</dbReference>
<sequence>MPKEKILIVEDEKELAELVRDYLHAEGYEAILSYDGEEGLALFHKENPVMAVLDIMLPKMDGIEVCRRIREESNVPILMMSAKKSDTDKIIGLGIGADDYITKPFSPGELVARIKAHLRRYKHFSRPKEEADDNLIEYKDLKLDVKRHELFVRDEKVNLSATEFKLLHLLLSHRGQVFSKEQLYDRIWGYTSYGDINTVTVYMSKIRDKIERDSTKPEYVQTVWGVGYKFSDFS</sequence>
<keyword evidence="3" id="KW-0902">Two-component regulatory system</keyword>
<evidence type="ECO:0000313" key="12">
    <source>
        <dbReference type="Proteomes" id="UP000199225"/>
    </source>
</evidence>
<feature type="domain" description="OmpR/PhoB-type" evidence="10">
    <location>
        <begin position="133"/>
        <end position="232"/>
    </location>
</feature>